<name>E9AQE6_LEIMU</name>
<organism evidence="1 2">
    <name type="scientific">Leishmania mexicana (strain MHOM/GT/2001/U1103)</name>
    <dbReference type="NCBI Taxonomy" id="929439"/>
    <lineage>
        <taxon>Eukaryota</taxon>
        <taxon>Discoba</taxon>
        <taxon>Euglenozoa</taxon>
        <taxon>Kinetoplastea</taxon>
        <taxon>Metakinetoplastina</taxon>
        <taxon>Trypanosomatida</taxon>
        <taxon>Trypanosomatidae</taxon>
        <taxon>Leishmaniinae</taxon>
        <taxon>Leishmania</taxon>
    </lineage>
</organism>
<proteinExistence type="predicted"/>
<dbReference type="AlphaFoldDB" id="E9AQE6"/>
<dbReference type="KEGG" id="lmi:LMXM_15_1490"/>
<dbReference type="OMA" id="RDGIYFR"/>
<dbReference type="EMBL" id="FR799568">
    <property type="protein sequence ID" value="CBZ25165.1"/>
    <property type="molecule type" value="Genomic_DNA"/>
</dbReference>
<dbReference type="OrthoDB" id="242733at2759"/>
<reference evidence="1 2" key="1">
    <citation type="journal article" date="2011" name="Genome Res.">
        <title>Chromosome and gene copy number variation allow major structural change between species and strains of Leishmania.</title>
        <authorList>
            <person name="Rogers M.B."/>
            <person name="Hilley J.D."/>
            <person name="Dickens N.J."/>
            <person name="Wilkes J."/>
            <person name="Bates P.A."/>
            <person name="Depledge D.P."/>
            <person name="Harris D."/>
            <person name="Her Y."/>
            <person name="Herzyk P."/>
            <person name="Imamura H."/>
            <person name="Otto T.D."/>
            <person name="Sanders M."/>
            <person name="Seeger K."/>
            <person name="Dujardin J.C."/>
            <person name="Berriman M."/>
            <person name="Smith D.F."/>
            <person name="Hertz-Fowler C."/>
            <person name="Mottram J.C."/>
        </authorList>
    </citation>
    <scope>NUCLEOTIDE SEQUENCE [LARGE SCALE GENOMIC DNA]</scope>
    <source>
        <strain evidence="1 2">MHOM/GT/2001/U1103</strain>
    </source>
</reference>
<dbReference type="VEuPathDB" id="TriTrypDB:LmxM.15.1490"/>
<evidence type="ECO:0000313" key="2">
    <source>
        <dbReference type="Proteomes" id="UP000007259"/>
    </source>
</evidence>
<dbReference type="Proteomes" id="UP000007259">
    <property type="component" value="Chromosome 15"/>
</dbReference>
<dbReference type="PhylomeDB" id="E9AQE6"/>
<evidence type="ECO:0000313" key="1">
    <source>
        <dbReference type="EMBL" id="CBZ25165.1"/>
    </source>
</evidence>
<protein>
    <submittedName>
        <fullName evidence="1">Uncharacterized protein</fullName>
    </submittedName>
</protein>
<sequence>MMRHFRVFSAAQTRCAVRTKMTGFNLFTQDMQKERKVLTTKSFKGGHENMRIMAKLWGELPLGQRAMYNTRALQRAALVVRDQERKNNTFNLLMKLFGRDKVLLTAGNETFTALMAKSTMHAMSHRDKNRLREKLNVDALCTRKERFNENVASTFKRFVSPNMLLFSSFTEMQRSVAPTRKSAFTAITKVLAVSNLTVSGEEYVMKCYSSLSPEVRNLFAPISDVEAPFFEMFCGDRCAGFDRKRFEIIRLFASFRGIEVDLGSNAVQDELFRSLINTDRSRDGIYFRVRRSLERLEKLRSSDCGLFIAKHLPQSVDVPPAAYGIHSSLDDVSVATLLAETRCGHSVYDDILTRAAMLRTKEKNKLLGVYKVARMITTDTVSNRQARVEKLKIKVDPQLRAAKPVLKLNAAPAPLRKKNRLSAQVPLKKLTTMAEPQRKQTVPIVTTAPSTKATPVASPNRNAPPAVKLQLVTKRAAGFSRTKTKGVPASCRTRVKVSAARKVAAAASKKVLEKVTSTSQATTITDEGDFFAEDVMADGEGDDIELDVADEFAGVTNAQVTAPTAPVKQKRKSAGLRAARSHLFAPESMLPATARSQKVIMAHTPTCRKAPRPVHTSPSSPFAPARRKVSFADNIRAQLASLL</sequence>
<gene>
    <name evidence="1" type="ORF">LMXM_15_1490</name>
</gene>
<dbReference type="GeneID" id="13449698"/>
<keyword evidence="2" id="KW-1185">Reference proteome</keyword>
<dbReference type="RefSeq" id="XP_003873673.1">
    <property type="nucleotide sequence ID" value="XM_003873624.1"/>
</dbReference>
<accession>E9AQE6</accession>
<dbReference type="CDD" id="cd00084">
    <property type="entry name" value="HMG-box_SF"/>
    <property type="match status" value="1"/>
</dbReference>